<gene>
    <name evidence="2" type="ORF">PIN31115_03279</name>
</gene>
<proteinExistence type="predicted"/>
<sequence length="142" mass="15532">MQVHSYLFFEGRCEEALEFYKKALGAKPGMLMRYGDSPESCPEGMLPPGSDNKIMHGEITIGETMVMVSDGRVSGKPNFGGFSLSVDFTDSKDAEKAFNALADGGEIGMPLGPTFFAITFGMVKDRFGMNWMVIVPREMPKA</sequence>
<evidence type="ECO:0000259" key="1">
    <source>
        <dbReference type="Pfam" id="PF06983"/>
    </source>
</evidence>
<dbReference type="AlphaFoldDB" id="A0A5E4WI17"/>
<dbReference type="PANTHER" id="PTHR33990">
    <property type="entry name" value="PROTEIN YJDN-RELATED"/>
    <property type="match status" value="1"/>
</dbReference>
<dbReference type="PANTHER" id="PTHR33990:SF1">
    <property type="entry name" value="PROTEIN YJDN"/>
    <property type="match status" value="1"/>
</dbReference>
<keyword evidence="3" id="KW-1185">Reference proteome</keyword>
<organism evidence="2 3">
    <name type="scientific">Pandoraea iniqua</name>
    <dbReference type="NCBI Taxonomy" id="2508288"/>
    <lineage>
        <taxon>Bacteria</taxon>
        <taxon>Pseudomonadati</taxon>
        <taxon>Pseudomonadota</taxon>
        <taxon>Betaproteobacteria</taxon>
        <taxon>Burkholderiales</taxon>
        <taxon>Burkholderiaceae</taxon>
        <taxon>Pandoraea</taxon>
    </lineage>
</organism>
<dbReference type="GO" id="GO:0032259">
    <property type="term" value="P:methylation"/>
    <property type="evidence" value="ECO:0007669"/>
    <property type="project" value="UniProtKB-KW"/>
</dbReference>
<accession>A0A5E4WI17</accession>
<reference evidence="2 3" key="1">
    <citation type="submission" date="2019-08" db="EMBL/GenBank/DDBJ databases">
        <authorList>
            <person name="Peeters C."/>
        </authorList>
    </citation>
    <scope>NUCLEOTIDE SEQUENCE [LARGE SCALE GENOMIC DNA]</scope>
    <source>
        <strain evidence="2 3">LMG 31115</strain>
    </source>
</reference>
<dbReference type="RefSeq" id="WP_150684909.1">
    <property type="nucleotide sequence ID" value="NZ_CABPSF010000007.1"/>
</dbReference>
<dbReference type="CDD" id="cd06588">
    <property type="entry name" value="PhnB_like"/>
    <property type="match status" value="1"/>
</dbReference>
<keyword evidence="2" id="KW-0489">Methyltransferase</keyword>
<dbReference type="Pfam" id="PF06983">
    <property type="entry name" value="3-dmu-9_3-mt"/>
    <property type="match status" value="1"/>
</dbReference>
<dbReference type="InterPro" id="IPR029068">
    <property type="entry name" value="Glyas_Bleomycin-R_OHBP_Dase"/>
</dbReference>
<evidence type="ECO:0000313" key="2">
    <source>
        <dbReference type="EMBL" id="VVE23773.1"/>
    </source>
</evidence>
<keyword evidence="2" id="KW-0830">Ubiquinone</keyword>
<protein>
    <submittedName>
        <fullName evidence="2">3-demethylubiquinone-9 3-methyltransferase</fullName>
    </submittedName>
</protein>
<dbReference type="GO" id="GO:0008168">
    <property type="term" value="F:methyltransferase activity"/>
    <property type="evidence" value="ECO:0007669"/>
    <property type="project" value="UniProtKB-KW"/>
</dbReference>
<feature type="domain" description="PhnB-like" evidence="1">
    <location>
        <begin position="3"/>
        <end position="134"/>
    </location>
</feature>
<dbReference type="Proteomes" id="UP000333828">
    <property type="component" value="Unassembled WGS sequence"/>
</dbReference>
<dbReference type="InterPro" id="IPR028973">
    <property type="entry name" value="PhnB-like"/>
</dbReference>
<dbReference type="SUPFAM" id="SSF54593">
    <property type="entry name" value="Glyoxalase/Bleomycin resistance protein/Dihydroxybiphenyl dioxygenase"/>
    <property type="match status" value="1"/>
</dbReference>
<evidence type="ECO:0000313" key="3">
    <source>
        <dbReference type="Proteomes" id="UP000333828"/>
    </source>
</evidence>
<dbReference type="Gene3D" id="3.10.180.10">
    <property type="entry name" value="2,3-Dihydroxybiphenyl 1,2-Dioxygenase, domain 1"/>
    <property type="match status" value="1"/>
</dbReference>
<name>A0A5E4WI17_9BURK</name>
<keyword evidence="2" id="KW-0808">Transferase</keyword>
<dbReference type="EMBL" id="CABPSI010000003">
    <property type="protein sequence ID" value="VVE23773.1"/>
    <property type="molecule type" value="Genomic_DNA"/>
</dbReference>